<accession>A0A6A6TK50</accession>
<evidence type="ECO:0000313" key="1">
    <source>
        <dbReference type="EMBL" id="KAF2660409.1"/>
    </source>
</evidence>
<protein>
    <submittedName>
        <fullName evidence="1">Uncharacterized protein</fullName>
    </submittedName>
</protein>
<name>A0A6A6TK50_9PLEO</name>
<evidence type="ECO:0000313" key="2">
    <source>
        <dbReference type="Proteomes" id="UP000799324"/>
    </source>
</evidence>
<dbReference type="Proteomes" id="UP000799324">
    <property type="component" value="Unassembled WGS sequence"/>
</dbReference>
<sequence>MISVYCAIGTEAVCGTQPCRVTTKRKETGPSTRPAAAILITLSGRCEKYKIDKDEAQNRTQFSGQTKPLTMAWPKAVAARHLFVRCYRRASTARCATSAERLSAGIGSARGGKSTLTCAPSSLSSPFFANPYNIDHAGLFHDGKAKSRWSTSKNIFYDLEHRQKSFSHPY</sequence>
<gene>
    <name evidence="1" type="ORF">K491DRAFT_81047</name>
</gene>
<reference evidence="1" key="1">
    <citation type="journal article" date="2020" name="Stud. Mycol.">
        <title>101 Dothideomycetes genomes: a test case for predicting lifestyles and emergence of pathogens.</title>
        <authorList>
            <person name="Haridas S."/>
            <person name="Albert R."/>
            <person name="Binder M."/>
            <person name="Bloem J."/>
            <person name="Labutti K."/>
            <person name="Salamov A."/>
            <person name="Andreopoulos B."/>
            <person name="Baker S."/>
            <person name="Barry K."/>
            <person name="Bills G."/>
            <person name="Bluhm B."/>
            <person name="Cannon C."/>
            <person name="Castanera R."/>
            <person name="Culley D."/>
            <person name="Daum C."/>
            <person name="Ezra D."/>
            <person name="Gonzalez J."/>
            <person name="Henrissat B."/>
            <person name="Kuo A."/>
            <person name="Liang C."/>
            <person name="Lipzen A."/>
            <person name="Lutzoni F."/>
            <person name="Magnuson J."/>
            <person name="Mondo S."/>
            <person name="Nolan M."/>
            <person name="Ohm R."/>
            <person name="Pangilinan J."/>
            <person name="Park H.-J."/>
            <person name="Ramirez L."/>
            <person name="Alfaro M."/>
            <person name="Sun H."/>
            <person name="Tritt A."/>
            <person name="Yoshinaga Y."/>
            <person name="Zwiers L.-H."/>
            <person name="Turgeon B."/>
            <person name="Goodwin S."/>
            <person name="Spatafora J."/>
            <person name="Crous P."/>
            <person name="Grigoriev I."/>
        </authorList>
    </citation>
    <scope>NUCLEOTIDE SEQUENCE</scope>
    <source>
        <strain evidence="1">CBS 122681</strain>
    </source>
</reference>
<dbReference type="AlphaFoldDB" id="A0A6A6TK50"/>
<keyword evidence="2" id="KW-1185">Reference proteome</keyword>
<dbReference type="EMBL" id="MU004300">
    <property type="protein sequence ID" value="KAF2660409.1"/>
    <property type="molecule type" value="Genomic_DNA"/>
</dbReference>
<proteinExistence type="predicted"/>
<organism evidence="1 2">
    <name type="scientific">Lophiostoma macrostomum CBS 122681</name>
    <dbReference type="NCBI Taxonomy" id="1314788"/>
    <lineage>
        <taxon>Eukaryota</taxon>
        <taxon>Fungi</taxon>
        <taxon>Dikarya</taxon>
        <taxon>Ascomycota</taxon>
        <taxon>Pezizomycotina</taxon>
        <taxon>Dothideomycetes</taxon>
        <taxon>Pleosporomycetidae</taxon>
        <taxon>Pleosporales</taxon>
        <taxon>Lophiostomataceae</taxon>
        <taxon>Lophiostoma</taxon>
    </lineage>
</organism>